<proteinExistence type="predicted"/>
<protein>
    <submittedName>
        <fullName evidence="1">Uncharacterized protein</fullName>
    </submittedName>
</protein>
<dbReference type="GeneID" id="67030325"/>
<organism evidence="1 2">
    <name type="scientific">Rhizoctonia solani</name>
    <dbReference type="NCBI Taxonomy" id="456999"/>
    <lineage>
        <taxon>Eukaryota</taxon>
        <taxon>Fungi</taxon>
        <taxon>Dikarya</taxon>
        <taxon>Basidiomycota</taxon>
        <taxon>Agaricomycotina</taxon>
        <taxon>Agaricomycetes</taxon>
        <taxon>Cantharellales</taxon>
        <taxon>Ceratobasidiaceae</taxon>
        <taxon>Rhizoctonia</taxon>
    </lineage>
</organism>
<reference evidence="1" key="1">
    <citation type="submission" date="2020-05" db="EMBL/GenBank/DDBJ databases">
        <title>Evolutionary and genomic comparisons of hybrid uninucleate and nonhybrid Rhizoctonia fungi.</title>
        <authorList>
            <person name="Li C."/>
            <person name="Chen X."/>
        </authorList>
    </citation>
    <scope>NUCLEOTIDE SEQUENCE</scope>
    <source>
        <strain evidence="1">AG-1 IA</strain>
    </source>
</reference>
<sequence>MSLTLLNRHALSSIRTQLIANTRYAQPLNIPQRNKSKKAKKISPTPLKINSLGLVQDRMDLQLRLFAEVSRPKVLECWVDASTKNGLVAVVIGNTYKTSVSGKGGKRLDATIFGPR</sequence>
<name>A0A8H8P271_9AGAM</name>
<evidence type="ECO:0000313" key="2">
    <source>
        <dbReference type="Proteomes" id="UP000650533"/>
    </source>
</evidence>
<dbReference type="RefSeq" id="XP_043183247.1">
    <property type="nucleotide sequence ID" value="XM_043327862.1"/>
</dbReference>
<evidence type="ECO:0000313" key="1">
    <source>
        <dbReference type="EMBL" id="QRW23010.1"/>
    </source>
</evidence>
<accession>A0A8H8P271</accession>
<dbReference type="EMBL" id="CP059666">
    <property type="protein sequence ID" value="QRW23010.1"/>
    <property type="molecule type" value="Genomic_DNA"/>
</dbReference>
<dbReference type="KEGG" id="rsx:RhiXN_08046"/>
<gene>
    <name evidence="1" type="ORF">RhiXN_08046</name>
</gene>
<dbReference type="AlphaFoldDB" id="A0A8H8P271"/>
<dbReference type="Proteomes" id="UP000650533">
    <property type="component" value="Chromosome 9"/>
</dbReference>